<evidence type="ECO:0000256" key="1">
    <source>
        <dbReference type="ARBA" id="ARBA00000085"/>
    </source>
</evidence>
<keyword evidence="3" id="KW-0597">Phosphoprotein</keyword>
<evidence type="ECO:0000313" key="8">
    <source>
        <dbReference type="EMBL" id="MYL83122.1"/>
    </source>
</evidence>
<protein>
    <recommendedName>
        <fullName evidence="2">histidine kinase</fullName>
        <ecNumber evidence="2">2.7.13.3</ecNumber>
    </recommendedName>
</protein>
<dbReference type="InterPro" id="IPR036097">
    <property type="entry name" value="HisK_dim/P_sf"/>
</dbReference>
<dbReference type="Pfam" id="PF01590">
    <property type="entry name" value="GAF"/>
    <property type="match status" value="1"/>
</dbReference>
<dbReference type="InterPro" id="IPR035965">
    <property type="entry name" value="PAS-like_dom_sf"/>
</dbReference>
<sequence length="563" mass="61179">MLPESHGNQADRDSLLEGVALLLAVPDRQALLQVVLRLVGGWTGCEAVGIRLRSGEDYPYYTTQGFPEQFIMAENSLCARQPAGPDQKALSDTPSRRLECLCGAVLEGRTDAALPFFTQHGSFFTGSTSRLLADPSALGGVWRVRNRCNTAGYETVALIPLRAADTTYGLLQLDDRRPDCLDKPDIERLERLAHGLAIILSRQEMAQALADSESRHRAMFFSNIAVKLLIDPMTGSIVDANPAACDFYGYSLGEIQKLSIWDINTMPQEQIRQEMNRAKDEGRGFFRFRHRCAAGEMREVEVYSGPVEYLGRNLLFSIVHDVTDRVRAEEARDRVEQIVRHDLRSPLAGIAGLAAHLADTPLTPKQHEIAAVIRDTATGLGELVGRNLDLCKIEQGRYLLVPNPVPLAPLVRRQVQVALPLAARRSVSLVLGDGFATDAAGEDSPCVAGEAGLLATVFSNLITNAVEAAPPQTAVTVALAALADGVAASVHNFGVIPEDIRHRFFTKYATSGKVGGTGLGAYIARRIIQLHGGDIDWESNHETGTRLTVRLPLHASPGCRQSA</sequence>
<dbReference type="InterPro" id="IPR003661">
    <property type="entry name" value="HisK_dim/P_dom"/>
</dbReference>
<dbReference type="InterPro" id="IPR005467">
    <property type="entry name" value="His_kinase_dom"/>
</dbReference>
<dbReference type="EC" id="2.7.13.3" evidence="2"/>
<dbReference type="InterPro" id="IPR050736">
    <property type="entry name" value="Sensor_HK_Regulatory"/>
</dbReference>
<dbReference type="CDD" id="cd00075">
    <property type="entry name" value="HATPase"/>
    <property type="match status" value="1"/>
</dbReference>
<keyword evidence="4" id="KW-0808">Transferase</keyword>
<dbReference type="NCBIfam" id="TIGR00229">
    <property type="entry name" value="sensory_box"/>
    <property type="match status" value="1"/>
</dbReference>
<dbReference type="RefSeq" id="WP_160960198.1">
    <property type="nucleotide sequence ID" value="NZ_WVUD01000011.1"/>
</dbReference>
<dbReference type="Gene3D" id="3.30.450.40">
    <property type="match status" value="1"/>
</dbReference>
<dbReference type="SMART" id="SM00387">
    <property type="entry name" value="HATPase_c"/>
    <property type="match status" value="1"/>
</dbReference>
<reference evidence="8 9" key="1">
    <citation type="submission" date="2020-01" db="EMBL/GenBank/DDBJ databases">
        <title>Genome sequence of Desulfovibrio aerotolerans DSM 16695(T).</title>
        <authorList>
            <person name="Karnachuk O."/>
            <person name="Avakyan M."/>
            <person name="Mardanov A."/>
            <person name="Kadnikov V."/>
            <person name="Ravin N."/>
        </authorList>
    </citation>
    <scope>NUCLEOTIDE SEQUENCE [LARGE SCALE GENOMIC DNA]</scope>
    <source>
        <strain evidence="8 9">DSM 16695</strain>
    </source>
</reference>
<dbReference type="PROSITE" id="PS50109">
    <property type="entry name" value="HIS_KIN"/>
    <property type="match status" value="1"/>
</dbReference>
<dbReference type="InterPro" id="IPR000014">
    <property type="entry name" value="PAS"/>
</dbReference>
<dbReference type="Pfam" id="PF13426">
    <property type="entry name" value="PAS_9"/>
    <property type="match status" value="1"/>
</dbReference>
<dbReference type="InterPro" id="IPR029016">
    <property type="entry name" value="GAF-like_dom_sf"/>
</dbReference>
<evidence type="ECO:0000259" key="7">
    <source>
        <dbReference type="PROSITE" id="PS50109"/>
    </source>
</evidence>
<comment type="caution">
    <text evidence="8">The sequence shown here is derived from an EMBL/GenBank/DDBJ whole genome shotgun (WGS) entry which is preliminary data.</text>
</comment>
<evidence type="ECO:0000256" key="2">
    <source>
        <dbReference type="ARBA" id="ARBA00012438"/>
    </source>
</evidence>
<dbReference type="PANTHER" id="PTHR43711">
    <property type="entry name" value="TWO-COMPONENT HISTIDINE KINASE"/>
    <property type="match status" value="1"/>
</dbReference>
<evidence type="ECO:0000256" key="6">
    <source>
        <dbReference type="ARBA" id="ARBA00023012"/>
    </source>
</evidence>
<dbReference type="InterPro" id="IPR004358">
    <property type="entry name" value="Sig_transdc_His_kin-like_C"/>
</dbReference>
<accession>A0A7C9IVY2</accession>
<evidence type="ECO:0000256" key="3">
    <source>
        <dbReference type="ARBA" id="ARBA00022553"/>
    </source>
</evidence>
<dbReference type="Pfam" id="PF02518">
    <property type="entry name" value="HATPase_c"/>
    <property type="match status" value="1"/>
</dbReference>
<keyword evidence="9" id="KW-1185">Reference proteome</keyword>
<name>A0A7C9IVY2_9BACT</name>
<dbReference type="InterPro" id="IPR003594">
    <property type="entry name" value="HATPase_dom"/>
</dbReference>
<keyword evidence="6" id="KW-0902">Two-component regulatory system</keyword>
<dbReference type="InterPro" id="IPR036890">
    <property type="entry name" value="HATPase_C_sf"/>
</dbReference>
<dbReference type="Proteomes" id="UP000482487">
    <property type="component" value="Unassembled WGS sequence"/>
</dbReference>
<dbReference type="EMBL" id="WVUD01000011">
    <property type="protein sequence ID" value="MYL83122.1"/>
    <property type="molecule type" value="Genomic_DNA"/>
</dbReference>
<dbReference type="OrthoDB" id="9787818at2"/>
<dbReference type="InterPro" id="IPR003018">
    <property type="entry name" value="GAF"/>
</dbReference>
<keyword evidence="5" id="KW-0418">Kinase</keyword>
<dbReference type="SUPFAM" id="SSF55781">
    <property type="entry name" value="GAF domain-like"/>
    <property type="match status" value="1"/>
</dbReference>
<dbReference type="SUPFAM" id="SSF47384">
    <property type="entry name" value="Homodimeric domain of signal transducing histidine kinase"/>
    <property type="match status" value="1"/>
</dbReference>
<dbReference type="Gene3D" id="3.30.565.10">
    <property type="entry name" value="Histidine kinase-like ATPase, C-terminal domain"/>
    <property type="match status" value="1"/>
</dbReference>
<comment type="catalytic activity">
    <reaction evidence="1">
        <text>ATP + protein L-histidine = ADP + protein N-phospho-L-histidine.</text>
        <dbReference type="EC" id="2.7.13.3"/>
    </reaction>
</comment>
<dbReference type="AlphaFoldDB" id="A0A7C9IVY2"/>
<dbReference type="Pfam" id="PF00512">
    <property type="entry name" value="HisKA"/>
    <property type="match status" value="1"/>
</dbReference>
<dbReference type="Gene3D" id="1.10.287.130">
    <property type="match status" value="1"/>
</dbReference>
<dbReference type="SUPFAM" id="SSF55785">
    <property type="entry name" value="PYP-like sensor domain (PAS domain)"/>
    <property type="match status" value="1"/>
</dbReference>
<evidence type="ECO:0000313" key="9">
    <source>
        <dbReference type="Proteomes" id="UP000482487"/>
    </source>
</evidence>
<dbReference type="Gene3D" id="3.30.450.20">
    <property type="entry name" value="PAS domain"/>
    <property type="match status" value="1"/>
</dbReference>
<dbReference type="SMART" id="SM00091">
    <property type="entry name" value="PAS"/>
    <property type="match status" value="1"/>
</dbReference>
<evidence type="ECO:0000256" key="5">
    <source>
        <dbReference type="ARBA" id="ARBA00022777"/>
    </source>
</evidence>
<feature type="domain" description="Histidine kinase" evidence="7">
    <location>
        <begin position="338"/>
        <end position="555"/>
    </location>
</feature>
<organism evidence="8 9">
    <name type="scientific">Solidesulfovibrio aerotolerans</name>
    <dbReference type="NCBI Taxonomy" id="295255"/>
    <lineage>
        <taxon>Bacteria</taxon>
        <taxon>Pseudomonadati</taxon>
        <taxon>Thermodesulfobacteriota</taxon>
        <taxon>Desulfovibrionia</taxon>
        <taxon>Desulfovibrionales</taxon>
        <taxon>Desulfovibrionaceae</taxon>
        <taxon>Solidesulfovibrio</taxon>
    </lineage>
</organism>
<dbReference type="GO" id="GO:0000155">
    <property type="term" value="F:phosphorelay sensor kinase activity"/>
    <property type="evidence" value="ECO:0007669"/>
    <property type="project" value="InterPro"/>
</dbReference>
<evidence type="ECO:0000256" key="4">
    <source>
        <dbReference type="ARBA" id="ARBA00022679"/>
    </source>
</evidence>
<dbReference type="SMART" id="SM00388">
    <property type="entry name" value="HisKA"/>
    <property type="match status" value="1"/>
</dbReference>
<dbReference type="SUPFAM" id="SSF55874">
    <property type="entry name" value="ATPase domain of HSP90 chaperone/DNA topoisomerase II/histidine kinase"/>
    <property type="match status" value="1"/>
</dbReference>
<dbReference type="PANTHER" id="PTHR43711:SF31">
    <property type="entry name" value="HISTIDINE KINASE"/>
    <property type="match status" value="1"/>
</dbReference>
<gene>
    <name evidence="8" type="ORF">GTA51_08235</name>
</gene>
<dbReference type="CDD" id="cd00130">
    <property type="entry name" value="PAS"/>
    <property type="match status" value="1"/>
</dbReference>
<dbReference type="SMART" id="SM00065">
    <property type="entry name" value="GAF"/>
    <property type="match status" value="1"/>
</dbReference>
<proteinExistence type="predicted"/>
<dbReference type="CDD" id="cd00082">
    <property type="entry name" value="HisKA"/>
    <property type="match status" value="1"/>
</dbReference>
<dbReference type="PRINTS" id="PR00344">
    <property type="entry name" value="BCTRLSENSOR"/>
</dbReference>